<keyword evidence="1" id="KW-0805">Transcription regulation</keyword>
<keyword evidence="2" id="KW-0804">Transcription</keyword>
<feature type="domain" description="Tetracycline repressor TetR C-terminal" evidence="3">
    <location>
        <begin position="4"/>
        <end position="108"/>
    </location>
</feature>
<dbReference type="SUPFAM" id="SSF48498">
    <property type="entry name" value="Tetracyclin repressor-like, C-terminal domain"/>
    <property type="match status" value="1"/>
</dbReference>
<evidence type="ECO:0000256" key="1">
    <source>
        <dbReference type="ARBA" id="ARBA00023015"/>
    </source>
</evidence>
<accession>A0A3B0SWM2</accession>
<dbReference type="Pfam" id="PF02909">
    <property type="entry name" value="TetR_C_1"/>
    <property type="match status" value="1"/>
</dbReference>
<dbReference type="InterPro" id="IPR036271">
    <property type="entry name" value="Tet_transcr_reg_TetR-rel_C_sf"/>
</dbReference>
<evidence type="ECO:0000313" key="4">
    <source>
        <dbReference type="EMBL" id="VAW06712.1"/>
    </source>
</evidence>
<reference evidence="4" key="1">
    <citation type="submission" date="2018-06" db="EMBL/GenBank/DDBJ databases">
        <authorList>
            <person name="Zhirakovskaya E."/>
        </authorList>
    </citation>
    <scope>NUCLEOTIDE SEQUENCE</scope>
</reference>
<dbReference type="EMBL" id="UOEK01000365">
    <property type="protein sequence ID" value="VAW06712.1"/>
    <property type="molecule type" value="Genomic_DNA"/>
</dbReference>
<proteinExistence type="predicted"/>
<name>A0A3B0SWM2_9ZZZZ</name>
<dbReference type="AlphaFoldDB" id="A0A3B0SWM2"/>
<protein>
    <submittedName>
        <fullName evidence="4">Transcriptional regulator, AcrR family</fullName>
    </submittedName>
</protein>
<evidence type="ECO:0000256" key="2">
    <source>
        <dbReference type="ARBA" id="ARBA00023163"/>
    </source>
</evidence>
<evidence type="ECO:0000259" key="3">
    <source>
        <dbReference type="Pfam" id="PF02909"/>
    </source>
</evidence>
<organism evidence="4">
    <name type="scientific">hydrothermal vent metagenome</name>
    <dbReference type="NCBI Taxonomy" id="652676"/>
    <lineage>
        <taxon>unclassified sequences</taxon>
        <taxon>metagenomes</taxon>
        <taxon>ecological metagenomes</taxon>
    </lineage>
</organism>
<dbReference type="GO" id="GO:0045892">
    <property type="term" value="P:negative regulation of DNA-templated transcription"/>
    <property type="evidence" value="ECO:0007669"/>
    <property type="project" value="InterPro"/>
</dbReference>
<gene>
    <name evidence="4" type="ORF">MNBD_ACTINO02-51</name>
</gene>
<sequence>LITPTMMTYMDSVVGIMRDGGFSLDLIHHAMHALGSRLLGFSQQLFDDSDDADMTPEAKAAMLVQFPNISAMLDEITHEDGTVVGKGCDDRIEFEFGLDLILNGLEAKRSTD</sequence>
<feature type="non-terminal residue" evidence="4">
    <location>
        <position position="1"/>
    </location>
</feature>
<dbReference type="Gene3D" id="1.10.357.10">
    <property type="entry name" value="Tetracycline Repressor, domain 2"/>
    <property type="match status" value="1"/>
</dbReference>
<dbReference type="InterPro" id="IPR004111">
    <property type="entry name" value="Repressor_TetR_C"/>
</dbReference>